<evidence type="ECO:0000313" key="2">
    <source>
        <dbReference type="EMBL" id="KAK0144244.1"/>
    </source>
</evidence>
<dbReference type="PANTHER" id="PTHR47331">
    <property type="entry name" value="PHD-TYPE DOMAIN-CONTAINING PROTEIN"/>
    <property type="match status" value="1"/>
</dbReference>
<name>A0AA47MQ70_MERPO</name>
<evidence type="ECO:0000256" key="1">
    <source>
        <dbReference type="SAM" id="MobiDB-lite"/>
    </source>
</evidence>
<protein>
    <recommendedName>
        <fullName evidence="4">Gag-pol polyprotein</fullName>
    </recommendedName>
</protein>
<dbReference type="Pfam" id="PF05380">
    <property type="entry name" value="Peptidase_A17"/>
    <property type="match status" value="1"/>
</dbReference>
<dbReference type="AlphaFoldDB" id="A0AA47MQ70"/>
<proteinExistence type="predicted"/>
<dbReference type="Proteomes" id="UP001174136">
    <property type="component" value="Unassembled WGS sequence"/>
</dbReference>
<comment type="caution">
    <text evidence="2">The sequence shown here is derived from an EMBL/GenBank/DDBJ whole genome shotgun (WGS) entry which is preliminary data.</text>
</comment>
<reference evidence="2" key="1">
    <citation type="journal article" date="2023" name="Front. Mar. Sci.">
        <title>A new Merluccius polli reference genome to investigate the effects of global change in West African waters.</title>
        <authorList>
            <person name="Mateo J.L."/>
            <person name="Blanco-Fernandez C."/>
            <person name="Garcia-Vazquez E."/>
            <person name="Machado-Schiaffino G."/>
        </authorList>
    </citation>
    <scope>NUCLEOTIDE SEQUENCE</scope>
    <source>
        <strain evidence="2">C29</strain>
        <tissue evidence="2">Fin</tissue>
    </source>
</reference>
<feature type="compositionally biased region" description="Basic and acidic residues" evidence="1">
    <location>
        <begin position="295"/>
        <end position="307"/>
    </location>
</feature>
<dbReference type="InterPro" id="IPR008042">
    <property type="entry name" value="Retrotrans_Pao"/>
</dbReference>
<sequence length="1111" mass="125601">MFCNGIEGLNLKASEELHLLTKWLDGESLQHALRIRAVHVNNPETGLRRLWQRLDKSYGSSEAIEASLFKRLESFPRISYKDNHLLQELADLLLELQAAKNEGYLPGLSFLDTSRGINPIVEKLPNNLQEAWIKQGTRYKKEHNAIYPPFSYLVEFVNSHAEMKTDPSFMLQGYSTPHPQDEKALVKQTKFRTPITANKTEIDTPGANADTPPLDPDKECPIHKLPHSLAKCRGFRMKMLDERKALLKELSICYKCCISTEHRAKDCKAVIHCSECNSNSHVSALHAGPPPWSVKDPKPVTEGHGGEPDNPNSIETSSSCTEVCGNGLQGKSCSKICLVYVYPSKFPEKKKKMYAMLDEQSNVSLARSSFFDMFDVQCEALPYTMKTCSGIMNTSRRRANGFVIEGIDGKVSMPLPTLTECNQIPDNRKEIPTPEAAAHHPHLNSVASLITPLDPSAEILLLLGRDIIRAHKVRSQVNGPHDAPYAQCLDLGWVIIGDVCLTGAHKPTVNSFKTSILENGRPSFLTPCENRIHVRGGFTNTCPPCEKTQTKDDVGKLIFKQRADDDKLAFSIEDQDFLDIMNREFHKDETNNWVAPLPFRSTRQRLPNNRGQAVRRLMSLRRTLKKNTEMKDHYVEFMEKMFSKSNAEHAPPISAGQECWYLPSFGIYHPQKQGKIWIVFDSSAQCNNVSLNDVLLKGPDLNNTLVGVLIRFRLEPFAVMADVEQMFYNFTVDEEYRDYLRFLWFQNHNLDGDIAEFRMRVHVFGNCPSPSVAIYGLKRTAIEGEEEYGNDARMFVERHFYVDDGLKSFSSETGAIDVLRRTQKMLAQSNIRLHKISSNSSTITGAFLDEDLATGLQGLDLGQSTPSMQRTLGLGWDLSTDLFRFQVATREKPFTKRRVLSAINSLFDPLGFAVPVSIEGRAILRDISSDICDWDEQLPKEKQDMWERWKDSLKHLQHLSTPRMYTSISASAAQRKEVIIFCDASTKAVGAVAYLKLTNADGNSEVGFLFGRARLAPKPDITIPRLELCAAVLAVEVAELVQEELDTDVDEVNFFTDSKVVLGYIFNEKRRFYVYVHNRVLRIRRSTQAHQWHFVATHLNPADHSHESIAS</sequence>
<keyword evidence="3" id="KW-1185">Reference proteome</keyword>
<feature type="region of interest" description="Disordered" evidence="1">
    <location>
        <begin position="287"/>
        <end position="314"/>
    </location>
</feature>
<dbReference type="InterPro" id="IPR043502">
    <property type="entry name" value="DNA/RNA_pol_sf"/>
</dbReference>
<accession>A0AA47MQ70</accession>
<dbReference type="PANTHER" id="PTHR47331:SF6">
    <property type="entry name" value="DOUBLECORTIN DOMAIN-CONTAINING PROTEIN"/>
    <property type="match status" value="1"/>
</dbReference>
<evidence type="ECO:0008006" key="4">
    <source>
        <dbReference type="Google" id="ProtNLM"/>
    </source>
</evidence>
<organism evidence="2 3">
    <name type="scientific">Merluccius polli</name>
    <name type="common">Benguela hake</name>
    <name type="synonym">Merluccius cadenati</name>
    <dbReference type="NCBI Taxonomy" id="89951"/>
    <lineage>
        <taxon>Eukaryota</taxon>
        <taxon>Metazoa</taxon>
        <taxon>Chordata</taxon>
        <taxon>Craniata</taxon>
        <taxon>Vertebrata</taxon>
        <taxon>Euteleostomi</taxon>
        <taxon>Actinopterygii</taxon>
        <taxon>Neopterygii</taxon>
        <taxon>Teleostei</taxon>
        <taxon>Neoteleostei</taxon>
        <taxon>Acanthomorphata</taxon>
        <taxon>Zeiogadaria</taxon>
        <taxon>Gadariae</taxon>
        <taxon>Gadiformes</taxon>
        <taxon>Gadoidei</taxon>
        <taxon>Merlucciidae</taxon>
        <taxon>Merluccius</taxon>
    </lineage>
</organism>
<dbReference type="EMBL" id="JAOPHQ010003148">
    <property type="protein sequence ID" value="KAK0144244.1"/>
    <property type="molecule type" value="Genomic_DNA"/>
</dbReference>
<gene>
    <name evidence="2" type="ORF">N1851_017386</name>
</gene>
<evidence type="ECO:0000313" key="3">
    <source>
        <dbReference type="Proteomes" id="UP001174136"/>
    </source>
</evidence>
<dbReference type="SUPFAM" id="SSF56672">
    <property type="entry name" value="DNA/RNA polymerases"/>
    <property type="match status" value="1"/>
</dbReference>